<sequence length="33" mass="3170">MSFAMQLAPTSAGALNSTGSGLISSDAVQATAI</sequence>
<dbReference type="EMBL" id="HG529530">
    <property type="protein sequence ID" value="CDI52150.1"/>
    <property type="molecule type" value="Genomic_DNA"/>
</dbReference>
<evidence type="ECO:0000256" key="1">
    <source>
        <dbReference type="SAM" id="MobiDB-lite"/>
    </source>
</evidence>
<reference evidence="2" key="1">
    <citation type="journal article" date="2014" name="Genome Biol. Evol.">
        <title>Gene Loss Rather Than Gene Gain Is Associated with a Host Jump from Monocots to Dicots in the Smut Fungus Melanopsichium pennsylvanicum.</title>
        <authorList>
            <person name="Sharma R."/>
            <person name="Mishra B."/>
            <person name="Runge F."/>
            <person name="Thines M."/>
        </authorList>
    </citation>
    <scope>NUCLEOTIDE SEQUENCE</scope>
    <source>
        <strain evidence="2">4</strain>
    </source>
</reference>
<proteinExistence type="predicted"/>
<feature type="region of interest" description="Disordered" evidence="1">
    <location>
        <begin position="1"/>
        <end position="33"/>
    </location>
</feature>
<feature type="compositionally biased region" description="Polar residues" evidence="1">
    <location>
        <begin position="13"/>
        <end position="33"/>
    </location>
</feature>
<name>A0A077QRN4_9BASI</name>
<protein>
    <submittedName>
        <fullName evidence="2">Uncharacterized protein</fullName>
    </submittedName>
</protein>
<evidence type="ECO:0000313" key="2">
    <source>
        <dbReference type="EMBL" id="CDI52150.1"/>
    </source>
</evidence>
<organism evidence="2">
    <name type="scientific">Melanopsichium pennsylvanicum 4</name>
    <dbReference type="NCBI Taxonomy" id="1398559"/>
    <lineage>
        <taxon>Eukaryota</taxon>
        <taxon>Fungi</taxon>
        <taxon>Dikarya</taxon>
        <taxon>Basidiomycota</taxon>
        <taxon>Ustilaginomycotina</taxon>
        <taxon>Ustilaginomycetes</taxon>
        <taxon>Ustilaginales</taxon>
        <taxon>Ustilaginaceae</taxon>
        <taxon>Melanopsichium</taxon>
    </lineage>
</organism>
<dbReference type="AlphaFoldDB" id="A0A077QRN4"/>
<accession>A0A077QRN4</accession>